<evidence type="ECO:0000313" key="3">
    <source>
        <dbReference type="Proteomes" id="UP000517523"/>
    </source>
</evidence>
<reference evidence="2 3" key="1">
    <citation type="submission" date="2020-08" db="EMBL/GenBank/DDBJ databases">
        <title>Genomic Encyclopedia of Type Strains, Phase III (KMG-III): the genomes of soil and plant-associated and newly described type strains.</title>
        <authorList>
            <person name="Whitman W."/>
        </authorList>
    </citation>
    <scope>NUCLEOTIDE SEQUENCE [LARGE SCALE GENOMIC DNA]</scope>
    <source>
        <strain evidence="2 3">CECT 5831</strain>
    </source>
</reference>
<dbReference type="AlphaFoldDB" id="A0A839TSR2"/>
<accession>A0A839TSR2</accession>
<evidence type="ECO:0000256" key="1">
    <source>
        <dbReference type="SAM" id="Coils"/>
    </source>
</evidence>
<sequence length="230" mass="26748">MSDEQWLKVSDLAGQLEIPQPTIRRYMDRHGHHLHTKKQHKSYLISSASIPTLARIRDEYSKGLNGEQVEEVLLGQSSTITTVSDTSDHKDERVSGNLAEALSVLEKSVIDRFNSQEQFNQHLLELLQREQEKIERLTELLMKQTEAAASLSPTVQTQSRKQADHLTERRVKRQLESEALELWLNKPAAERTKRNVLFQRKEDSEAKEKFVRDYVLEHYVSRLNEEFNKS</sequence>
<proteinExistence type="predicted"/>
<dbReference type="Proteomes" id="UP000517523">
    <property type="component" value="Unassembled WGS sequence"/>
</dbReference>
<feature type="coiled-coil region" evidence="1">
    <location>
        <begin position="120"/>
        <end position="147"/>
    </location>
</feature>
<evidence type="ECO:0000313" key="2">
    <source>
        <dbReference type="EMBL" id="MBB3129866.1"/>
    </source>
</evidence>
<comment type="caution">
    <text evidence="2">The sequence shown here is derived from an EMBL/GenBank/DDBJ whole genome shotgun (WGS) entry which is preliminary data.</text>
</comment>
<keyword evidence="1" id="KW-0175">Coiled coil</keyword>
<organism evidence="2 3">
    <name type="scientific">Paenibacillus rhizosphaerae</name>
    <dbReference type="NCBI Taxonomy" id="297318"/>
    <lineage>
        <taxon>Bacteria</taxon>
        <taxon>Bacillati</taxon>
        <taxon>Bacillota</taxon>
        <taxon>Bacilli</taxon>
        <taxon>Bacillales</taxon>
        <taxon>Paenibacillaceae</taxon>
        <taxon>Paenibacillus</taxon>
    </lineage>
</organism>
<protein>
    <recommendedName>
        <fullName evidence="4">HTH merR-type domain-containing protein</fullName>
    </recommendedName>
</protein>
<name>A0A839TSR2_9BACL</name>
<dbReference type="RefSeq" id="WP_183584063.1">
    <property type="nucleotide sequence ID" value="NZ_JACHXJ010000004.1"/>
</dbReference>
<dbReference type="EMBL" id="JACHXJ010000004">
    <property type="protein sequence ID" value="MBB3129866.1"/>
    <property type="molecule type" value="Genomic_DNA"/>
</dbReference>
<gene>
    <name evidence="2" type="ORF">FHS19_004571</name>
</gene>
<evidence type="ECO:0008006" key="4">
    <source>
        <dbReference type="Google" id="ProtNLM"/>
    </source>
</evidence>